<sequence length="114" mass="12882">MPEDNGGPTRYVTNYIGPSLVLLFRLKINKCVHKNQCAALKAQIEFNEFNFIRTQPSGVGESNFRDPIISLALKSGKYDLYFASIKPKLSPGQPCPCPSRHATACRKHLYRRLK</sequence>
<dbReference type="EMBL" id="BGPR01001264">
    <property type="protein sequence ID" value="GBM49600.1"/>
    <property type="molecule type" value="Genomic_DNA"/>
</dbReference>
<gene>
    <name evidence="1" type="ORF">AVEN_31301_1</name>
</gene>
<organism evidence="1 2">
    <name type="scientific">Araneus ventricosus</name>
    <name type="common">Orbweaver spider</name>
    <name type="synonym">Epeira ventricosa</name>
    <dbReference type="NCBI Taxonomy" id="182803"/>
    <lineage>
        <taxon>Eukaryota</taxon>
        <taxon>Metazoa</taxon>
        <taxon>Ecdysozoa</taxon>
        <taxon>Arthropoda</taxon>
        <taxon>Chelicerata</taxon>
        <taxon>Arachnida</taxon>
        <taxon>Araneae</taxon>
        <taxon>Araneomorphae</taxon>
        <taxon>Entelegynae</taxon>
        <taxon>Araneoidea</taxon>
        <taxon>Araneidae</taxon>
        <taxon>Araneus</taxon>
    </lineage>
</organism>
<accession>A0A4Y2G7A5</accession>
<evidence type="ECO:0000313" key="1">
    <source>
        <dbReference type="EMBL" id="GBM49600.1"/>
    </source>
</evidence>
<keyword evidence="2" id="KW-1185">Reference proteome</keyword>
<dbReference type="Proteomes" id="UP000499080">
    <property type="component" value="Unassembled WGS sequence"/>
</dbReference>
<dbReference type="AlphaFoldDB" id="A0A4Y2G7A5"/>
<protein>
    <submittedName>
        <fullName evidence="1">Uncharacterized protein</fullName>
    </submittedName>
</protein>
<evidence type="ECO:0000313" key="2">
    <source>
        <dbReference type="Proteomes" id="UP000499080"/>
    </source>
</evidence>
<comment type="caution">
    <text evidence="1">The sequence shown here is derived from an EMBL/GenBank/DDBJ whole genome shotgun (WGS) entry which is preliminary data.</text>
</comment>
<name>A0A4Y2G7A5_ARAVE</name>
<proteinExistence type="predicted"/>
<reference evidence="1 2" key="1">
    <citation type="journal article" date="2019" name="Sci. Rep.">
        <title>Orb-weaving spider Araneus ventricosus genome elucidates the spidroin gene catalogue.</title>
        <authorList>
            <person name="Kono N."/>
            <person name="Nakamura H."/>
            <person name="Ohtoshi R."/>
            <person name="Moran D.A.P."/>
            <person name="Shinohara A."/>
            <person name="Yoshida Y."/>
            <person name="Fujiwara M."/>
            <person name="Mori M."/>
            <person name="Tomita M."/>
            <person name="Arakawa K."/>
        </authorList>
    </citation>
    <scope>NUCLEOTIDE SEQUENCE [LARGE SCALE GENOMIC DNA]</scope>
</reference>